<protein>
    <submittedName>
        <fullName evidence="1">Nucleoside-binding outer membrane protein</fullName>
    </submittedName>
</protein>
<dbReference type="AlphaFoldDB" id="A0A3B0Y0F7"/>
<reference evidence="1" key="1">
    <citation type="submission" date="2018-06" db="EMBL/GenBank/DDBJ databases">
        <authorList>
            <person name="Zhirakovskaya E."/>
        </authorList>
    </citation>
    <scope>NUCLEOTIDE SEQUENCE</scope>
</reference>
<dbReference type="Gene3D" id="2.40.230.20">
    <property type="entry name" value="Nucleoside-specific channel-forming protein, Tsx-like"/>
    <property type="match status" value="1"/>
</dbReference>
<dbReference type="EMBL" id="UOFJ01000058">
    <property type="protein sequence ID" value="VAW61984.1"/>
    <property type="molecule type" value="Genomic_DNA"/>
</dbReference>
<dbReference type="GO" id="GO:0009279">
    <property type="term" value="C:cell outer membrane"/>
    <property type="evidence" value="ECO:0007669"/>
    <property type="project" value="InterPro"/>
</dbReference>
<name>A0A3B0Y0F7_9ZZZZ</name>
<sequence>MKTSNIIIFLVIFSSLSDSVLLAQTLSITEAQLTHGDLKQVGTGGAIADSTVITLQHASGWDYGANFFFIDFVRLNNNGTNPDNNPGNSGLNGALAYAEWYPSFSLNKMTNYDFSFGLVKDISIITGFNFAPEVDSWWFLPGVRLALDLPGFKFSNLDFTLFQHHSVGDINSQQFTILDQENSWMIDFNWAYLFNNGNSNWRLTGHIEYINGRNQVSNFSTTRLESWVLFQPQLRFDIGKFMGGPAKRLYMGIEYQYWKNKLGEKGTDDNNIQLLAVWRF</sequence>
<accession>A0A3B0Y0F7</accession>
<evidence type="ECO:0000313" key="1">
    <source>
        <dbReference type="EMBL" id="VAW61984.1"/>
    </source>
</evidence>
<dbReference type="InterPro" id="IPR036777">
    <property type="entry name" value="Channel_Tsx-like_sf"/>
</dbReference>
<organism evidence="1">
    <name type="scientific">hydrothermal vent metagenome</name>
    <dbReference type="NCBI Taxonomy" id="652676"/>
    <lineage>
        <taxon>unclassified sequences</taxon>
        <taxon>metagenomes</taxon>
        <taxon>ecological metagenomes</taxon>
    </lineage>
</organism>
<gene>
    <name evidence="1" type="ORF">MNBD_GAMMA10-1778</name>
</gene>
<proteinExistence type="predicted"/>
<dbReference type="SUPFAM" id="SSF111364">
    <property type="entry name" value="Tsx-like channel"/>
    <property type="match status" value="1"/>
</dbReference>